<comment type="function">
    <text evidence="10 12">Involved in the biosynthesis of the central metabolite phospho-alpha-D-ribosyl-1-pyrophosphate (PRPP) via the transfer of pyrophosphoryl group from ATP to 1-hydroxyl of ribose-5-phosphate (Rib-5-P).</text>
</comment>
<comment type="caution">
    <text evidence="14">The sequence shown here is derived from an EMBL/GenBank/DDBJ whole genome shotgun (WGS) entry which is preliminary data.</text>
</comment>
<dbReference type="InterPro" id="IPR000842">
    <property type="entry name" value="PRib_PP_synth_CS"/>
</dbReference>
<accession>A0A1E8EZK2</accession>
<name>A0A1E8EZK2_9CLOT</name>
<dbReference type="PANTHER" id="PTHR10210">
    <property type="entry name" value="RIBOSE-PHOSPHATE DIPHOSPHOKINASE FAMILY MEMBER"/>
    <property type="match status" value="1"/>
</dbReference>
<keyword evidence="7 12" id="KW-0067">ATP-binding</keyword>
<keyword evidence="5 12" id="KW-0547">Nucleotide-binding</keyword>
<keyword evidence="12" id="KW-0963">Cytoplasm</keyword>
<dbReference type="Proteomes" id="UP000175744">
    <property type="component" value="Unassembled WGS sequence"/>
</dbReference>
<evidence type="ECO:0000256" key="1">
    <source>
        <dbReference type="ARBA" id="ARBA00004996"/>
    </source>
</evidence>
<keyword evidence="2 12" id="KW-0808">Transferase</keyword>
<keyword evidence="6 12" id="KW-0418">Kinase</keyword>
<dbReference type="InterPro" id="IPR037515">
    <property type="entry name" value="Rib-P_diPkinase_bac"/>
</dbReference>
<sequence length="319" mass="34998">MITHGKNIKIFTGNSHPKLAKDIADILGASVGDSKVSTFSDGEISVDINETVRGRDVFVVQSTNAPVNDNLMELLIMIDAFKRASAGRITAVMPYYGYARQDRKAKARDPITAKLVADLITAAGADRVLTMDLHASQIQGYFDIPLDHLLGVPILAKYFVQKGFAEREDIVIVSPDLGSVTRARKFADKLHAPIAIIDKRRPRPNVSEIMHVIGEIKDKVVILVDDMIDTAGTITNGANSLVEMGAKEVYACCTHAVLSGPAIERIEKSVIKELIMLNTIDLPKNKNLDKFKVLSVAPVFAEAIRRIYEDISVSKLFED</sequence>
<comment type="cofactor">
    <cofactor evidence="12">
        <name>Mg(2+)</name>
        <dbReference type="ChEBI" id="CHEBI:18420"/>
    </cofactor>
    <text evidence="12">Binds 2 Mg(2+) ions per subunit.</text>
</comment>
<feature type="binding site" evidence="12">
    <location>
        <position position="176"/>
    </location>
    <ligand>
        <name>Mg(2+)</name>
        <dbReference type="ChEBI" id="CHEBI:18420"/>
    </ligand>
</feature>
<evidence type="ECO:0000256" key="7">
    <source>
        <dbReference type="ARBA" id="ARBA00022840"/>
    </source>
</evidence>
<dbReference type="PROSITE" id="PS00114">
    <property type="entry name" value="PRPP_SYNTHASE"/>
    <property type="match status" value="1"/>
</dbReference>
<dbReference type="InterPro" id="IPR000836">
    <property type="entry name" value="PRTase_dom"/>
</dbReference>
<dbReference type="GO" id="GO:0006015">
    <property type="term" value="P:5-phosphoribose 1-diphosphate biosynthetic process"/>
    <property type="evidence" value="ECO:0007669"/>
    <property type="project" value="UniProtKB-UniRule"/>
</dbReference>
<evidence type="ECO:0000256" key="2">
    <source>
        <dbReference type="ARBA" id="ARBA00022679"/>
    </source>
</evidence>
<evidence type="ECO:0000256" key="4">
    <source>
        <dbReference type="ARBA" id="ARBA00022727"/>
    </source>
</evidence>
<feature type="binding site" evidence="12">
    <location>
        <position position="134"/>
    </location>
    <ligand>
        <name>Mg(2+)</name>
        <dbReference type="ChEBI" id="CHEBI:18420"/>
    </ligand>
</feature>
<feature type="binding site" evidence="12">
    <location>
        <begin position="229"/>
        <end position="233"/>
    </location>
    <ligand>
        <name>D-ribose 5-phosphate</name>
        <dbReference type="ChEBI" id="CHEBI:78346"/>
    </ligand>
</feature>
<evidence type="ECO:0000256" key="3">
    <source>
        <dbReference type="ARBA" id="ARBA00022723"/>
    </source>
</evidence>
<feature type="active site" evidence="12">
    <location>
        <position position="199"/>
    </location>
</feature>
<dbReference type="EC" id="2.7.6.1" evidence="12"/>
<keyword evidence="8 12" id="KW-0460">Magnesium</keyword>
<dbReference type="AlphaFoldDB" id="A0A1E8EZK2"/>
<dbReference type="PATRIC" id="fig|1121290.3.peg.927"/>
<dbReference type="GO" id="GO:0004749">
    <property type="term" value="F:ribose phosphate diphosphokinase activity"/>
    <property type="evidence" value="ECO:0007669"/>
    <property type="project" value="UniProtKB-UniRule"/>
</dbReference>
<dbReference type="CDD" id="cd06223">
    <property type="entry name" value="PRTases_typeI"/>
    <property type="match status" value="1"/>
</dbReference>
<dbReference type="NCBIfam" id="TIGR01251">
    <property type="entry name" value="ribP_PPkin"/>
    <property type="match status" value="1"/>
</dbReference>
<dbReference type="OrthoDB" id="9777067at2"/>
<evidence type="ECO:0000256" key="5">
    <source>
        <dbReference type="ARBA" id="ARBA00022741"/>
    </source>
</evidence>
<dbReference type="SUPFAM" id="SSF53271">
    <property type="entry name" value="PRTase-like"/>
    <property type="match status" value="1"/>
</dbReference>
<dbReference type="GO" id="GO:0005737">
    <property type="term" value="C:cytoplasm"/>
    <property type="evidence" value="ECO:0007669"/>
    <property type="project" value="UniProtKB-SubCell"/>
</dbReference>
<dbReference type="InterPro" id="IPR029099">
    <property type="entry name" value="Pribosyltran_N"/>
</dbReference>
<feature type="binding site" evidence="12">
    <location>
        <position position="201"/>
    </location>
    <ligand>
        <name>D-ribose 5-phosphate</name>
        <dbReference type="ChEBI" id="CHEBI:78346"/>
    </ligand>
</feature>
<dbReference type="EMBL" id="LZFO01000010">
    <property type="protein sequence ID" value="OFI06581.1"/>
    <property type="molecule type" value="Genomic_DNA"/>
</dbReference>
<dbReference type="InterPro" id="IPR005946">
    <property type="entry name" value="Rib-P_diPkinase"/>
</dbReference>
<evidence type="ECO:0000256" key="6">
    <source>
        <dbReference type="ARBA" id="ARBA00022777"/>
    </source>
</evidence>
<organism evidence="14 15">
    <name type="scientific">Clostridium acetireducens DSM 10703</name>
    <dbReference type="NCBI Taxonomy" id="1121290"/>
    <lineage>
        <taxon>Bacteria</taxon>
        <taxon>Bacillati</taxon>
        <taxon>Bacillota</taxon>
        <taxon>Clostridia</taxon>
        <taxon>Eubacteriales</taxon>
        <taxon>Clostridiaceae</taxon>
        <taxon>Clostridium</taxon>
    </lineage>
</organism>
<dbReference type="NCBIfam" id="NF002320">
    <property type="entry name" value="PRK01259.1"/>
    <property type="match status" value="1"/>
</dbReference>
<keyword evidence="3 12" id="KW-0479">Metal-binding</keyword>
<dbReference type="GO" id="GO:0005524">
    <property type="term" value="F:ATP binding"/>
    <property type="evidence" value="ECO:0007669"/>
    <property type="project" value="UniProtKB-KW"/>
</dbReference>
<evidence type="ECO:0000313" key="14">
    <source>
        <dbReference type="EMBL" id="OFI06581.1"/>
    </source>
</evidence>
<reference evidence="14 15" key="1">
    <citation type="submission" date="2016-06" db="EMBL/GenBank/DDBJ databases">
        <title>Genome sequence of Clostridium acetireducens DSM 10703.</title>
        <authorList>
            <person name="Poehlein A."/>
            <person name="Fluechter S."/>
            <person name="Duerre P."/>
            <person name="Daniel R."/>
        </authorList>
    </citation>
    <scope>NUCLEOTIDE SEQUENCE [LARGE SCALE GENOMIC DNA]</scope>
    <source>
        <strain evidence="14 15">DSM 10703</strain>
    </source>
</reference>
<dbReference type="HAMAP" id="MF_00583_B">
    <property type="entry name" value="RibP_PPkinase_B"/>
    <property type="match status" value="1"/>
</dbReference>
<evidence type="ECO:0000256" key="10">
    <source>
        <dbReference type="ARBA" id="ARBA00054914"/>
    </source>
</evidence>
<dbReference type="PANTHER" id="PTHR10210:SF41">
    <property type="entry name" value="RIBOSE-PHOSPHATE PYROPHOSPHOKINASE 1, CHLOROPLASTIC"/>
    <property type="match status" value="1"/>
</dbReference>
<dbReference type="GO" id="GO:0009156">
    <property type="term" value="P:ribonucleoside monophosphate biosynthetic process"/>
    <property type="evidence" value="ECO:0007669"/>
    <property type="project" value="InterPro"/>
</dbReference>
<dbReference type="GO" id="GO:0000287">
    <property type="term" value="F:magnesium ion binding"/>
    <property type="evidence" value="ECO:0007669"/>
    <property type="project" value="UniProtKB-UniRule"/>
</dbReference>
<proteinExistence type="inferred from homology"/>
<dbReference type="Gene3D" id="3.40.50.2020">
    <property type="match status" value="2"/>
</dbReference>
<dbReference type="STRING" id="1121290.CLAOCE_09220"/>
<evidence type="ECO:0000256" key="11">
    <source>
        <dbReference type="ARBA" id="ARBA00061444"/>
    </source>
</evidence>
<comment type="pathway">
    <text evidence="1 12">Metabolic intermediate biosynthesis; 5-phospho-alpha-D-ribose 1-diphosphate biosynthesis; 5-phospho-alpha-D-ribose 1-diphosphate from D-ribose 5-phosphate (route I): step 1/1.</text>
</comment>
<dbReference type="GO" id="GO:0002189">
    <property type="term" value="C:ribose phosphate diphosphokinase complex"/>
    <property type="evidence" value="ECO:0007669"/>
    <property type="project" value="TreeGrafter"/>
</dbReference>
<evidence type="ECO:0000256" key="12">
    <source>
        <dbReference type="HAMAP-Rule" id="MF_00583"/>
    </source>
</evidence>
<evidence type="ECO:0000313" key="15">
    <source>
        <dbReference type="Proteomes" id="UP000175744"/>
    </source>
</evidence>
<feature type="binding site" evidence="12">
    <location>
        <position position="225"/>
    </location>
    <ligand>
        <name>D-ribose 5-phosphate</name>
        <dbReference type="ChEBI" id="CHEBI:78346"/>
    </ligand>
</feature>
<evidence type="ECO:0000259" key="13">
    <source>
        <dbReference type="Pfam" id="PF13793"/>
    </source>
</evidence>
<comment type="similarity">
    <text evidence="11 12">Belongs to the ribose-phosphate pyrophosphokinase family. Class I subfamily.</text>
</comment>
<dbReference type="UniPathway" id="UPA00087">
    <property type="reaction ID" value="UER00172"/>
</dbReference>
<protein>
    <recommendedName>
        <fullName evidence="12">Ribose-phosphate pyrophosphokinase</fullName>
        <shortName evidence="12">RPPK</shortName>
        <ecNumber evidence="12">2.7.6.1</ecNumber>
    </recommendedName>
    <alternativeName>
        <fullName evidence="12">5-phospho-D-ribosyl alpha-1-diphosphate synthase</fullName>
    </alternativeName>
    <alternativeName>
        <fullName evidence="12">Phosphoribosyl diphosphate synthase</fullName>
    </alternativeName>
    <alternativeName>
        <fullName evidence="12">Phosphoribosyl pyrophosphate synthase</fullName>
        <shortName evidence="12">P-Rib-PP synthase</shortName>
        <shortName evidence="12">PRPP synthase</shortName>
        <shortName evidence="12">PRPPase</shortName>
    </alternativeName>
</protein>
<dbReference type="SMART" id="SM01400">
    <property type="entry name" value="Pribosyltran_N"/>
    <property type="match status" value="1"/>
</dbReference>
<dbReference type="Pfam" id="PF13793">
    <property type="entry name" value="Pribosyltran_N"/>
    <property type="match status" value="1"/>
</dbReference>
<gene>
    <name evidence="14" type="primary">prs_1</name>
    <name evidence="12" type="synonym">prs</name>
    <name evidence="14" type="ORF">CLOACE_09220</name>
</gene>
<comment type="subcellular location">
    <subcellularLocation>
        <location evidence="12">Cytoplasm</location>
    </subcellularLocation>
</comment>
<keyword evidence="4 12" id="KW-0545">Nucleotide biosynthesis</keyword>
<dbReference type="RefSeq" id="WP_070109867.1">
    <property type="nucleotide sequence ID" value="NZ_LZFO01000010.1"/>
</dbReference>
<feature type="binding site" evidence="12">
    <location>
        <begin position="100"/>
        <end position="101"/>
    </location>
    <ligand>
        <name>ATP</name>
        <dbReference type="ChEBI" id="CHEBI:30616"/>
    </ligand>
</feature>
<dbReference type="FunFam" id="3.40.50.2020:FF:000001">
    <property type="entry name" value="Ribose-phosphate pyrophosphokinase"/>
    <property type="match status" value="1"/>
</dbReference>
<dbReference type="GO" id="GO:0006164">
    <property type="term" value="P:purine nucleotide biosynthetic process"/>
    <property type="evidence" value="ECO:0007669"/>
    <property type="project" value="TreeGrafter"/>
</dbReference>
<keyword evidence="15" id="KW-1185">Reference proteome</keyword>
<evidence type="ECO:0000256" key="9">
    <source>
        <dbReference type="ARBA" id="ARBA00049535"/>
    </source>
</evidence>
<comment type="catalytic activity">
    <reaction evidence="9 12">
        <text>D-ribose 5-phosphate + ATP = 5-phospho-alpha-D-ribose 1-diphosphate + AMP + H(+)</text>
        <dbReference type="Rhea" id="RHEA:15609"/>
        <dbReference type="ChEBI" id="CHEBI:15378"/>
        <dbReference type="ChEBI" id="CHEBI:30616"/>
        <dbReference type="ChEBI" id="CHEBI:58017"/>
        <dbReference type="ChEBI" id="CHEBI:78346"/>
        <dbReference type="ChEBI" id="CHEBI:456215"/>
        <dbReference type="EC" id="2.7.6.1"/>
    </reaction>
</comment>
<dbReference type="GO" id="GO:0016301">
    <property type="term" value="F:kinase activity"/>
    <property type="evidence" value="ECO:0007669"/>
    <property type="project" value="UniProtKB-KW"/>
</dbReference>
<dbReference type="InterPro" id="IPR029057">
    <property type="entry name" value="PRTase-like"/>
</dbReference>
<dbReference type="Pfam" id="PF14572">
    <property type="entry name" value="Pribosyl_synth"/>
    <property type="match status" value="1"/>
</dbReference>
<evidence type="ECO:0000256" key="8">
    <source>
        <dbReference type="ARBA" id="ARBA00022842"/>
    </source>
</evidence>
<feature type="binding site" evidence="12">
    <location>
        <begin position="41"/>
        <end position="43"/>
    </location>
    <ligand>
        <name>ATP</name>
        <dbReference type="ChEBI" id="CHEBI:30616"/>
    </ligand>
</feature>
<comment type="subunit">
    <text evidence="12">Homohexamer.</text>
</comment>
<feature type="domain" description="Ribose-phosphate pyrophosphokinase N-terminal" evidence="13">
    <location>
        <begin position="8"/>
        <end position="124"/>
    </location>
</feature>